<dbReference type="PROSITE" id="PS51221">
    <property type="entry name" value="TTL"/>
    <property type="match status" value="1"/>
</dbReference>
<reference evidence="11" key="1">
    <citation type="submission" date="2020-05" db="EMBL/GenBank/DDBJ databases">
        <title>Phylogenomic resolution of chytrid fungi.</title>
        <authorList>
            <person name="Stajich J.E."/>
            <person name="Amses K."/>
            <person name="Simmons R."/>
            <person name="Seto K."/>
            <person name="Myers J."/>
            <person name="Bonds A."/>
            <person name="Quandt C.A."/>
            <person name="Barry K."/>
            <person name="Liu P."/>
            <person name="Grigoriev I."/>
            <person name="Longcore J.E."/>
            <person name="James T.Y."/>
        </authorList>
    </citation>
    <scope>NUCLEOTIDE SEQUENCE</scope>
    <source>
        <strain evidence="11">JEL0476</strain>
    </source>
</reference>
<feature type="non-terminal residue" evidence="11">
    <location>
        <position position="196"/>
    </location>
</feature>
<dbReference type="Proteomes" id="UP001211065">
    <property type="component" value="Unassembled WGS sequence"/>
</dbReference>
<comment type="subcellular location">
    <subcellularLocation>
        <location evidence="1">Cytoplasm</location>
        <location evidence="1">Cytoskeleton</location>
        <location evidence="1">Cilium basal body</location>
    </subcellularLocation>
</comment>
<evidence type="ECO:0000256" key="4">
    <source>
        <dbReference type="ARBA" id="ARBA00022598"/>
    </source>
</evidence>
<keyword evidence="7" id="KW-0067">ATP-binding</keyword>
<evidence type="ECO:0000256" key="10">
    <source>
        <dbReference type="ARBA" id="ARBA00023273"/>
    </source>
</evidence>
<evidence type="ECO:0000256" key="2">
    <source>
        <dbReference type="ARBA" id="ARBA00006118"/>
    </source>
</evidence>
<dbReference type="EMBL" id="JADGJW010000228">
    <property type="protein sequence ID" value="KAJ3221476.1"/>
    <property type="molecule type" value="Genomic_DNA"/>
</dbReference>
<keyword evidence="12" id="KW-1185">Reference proteome</keyword>
<dbReference type="SUPFAM" id="SSF56059">
    <property type="entry name" value="Glutathione synthetase ATP-binding domain-like"/>
    <property type="match status" value="1"/>
</dbReference>
<keyword evidence="9" id="KW-0206">Cytoskeleton</keyword>
<keyword evidence="10" id="KW-0966">Cell projection</keyword>
<name>A0AAD5U210_9FUNG</name>
<keyword evidence="3" id="KW-0963">Cytoplasm</keyword>
<gene>
    <name evidence="11" type="primary">TTLL1_1</name>
    <name evidence="11" type="ORF">HK099_003486</name>
</gene>
<sequence length="196" mass="22716">YTYSSPAQKDAYVVSKYVENPFLIGEKKFDLRLYILVTSWRPLIAYKYGQGFARFCSIKYNTDTEDLDNNFMHLTNVSIQKFGEDYNEQNGGKWSWTNLLNYILGTKGKKVLQKFIQDVDKIFIHSLRAIQPLMSHEKHCFECYGYDIIIDSTLRPWLIEVNASPSLGGTTQTDKLLKHSLINDVLNIVIPKDFPE</sequence>
<evidence type="ECO:0000256" key="3">
    <source>
        <dbReference type="ARBA" id="ARBA00022490"/>
    </source>
</evidence>
<evidence type="ECO:0000256" key="9">
    <source>
        <dbReference type="ARBA" id="ARBA00023212"/>
    </source>
</evidence>
<evidence type="ECO:0000256" key="1">
    <source>
        <dbReference type="ARBA" id="ARBA00004120"/>
    </source>
</evidence>
<keyword evidence="8" id="KW-0969">Cilium</keyword>
<accession>A0AAD5U210</accession>
<organism evidence="11 12">
    <name type="scientific">Clydaea vesicula</name>
    <dbReference type="NCBI Taxonomy" id="447962"/>
    <lineage>
        <taxon>Eukaryota</taxon>
        <taxon>Fungi</taxon>
        <taxon>Fungi incertae sedis</taxon>
        <taxon>Chytridiomycota</taxon>
        <taxon>Chytridiomycota incertae sedis</taxon>
        <taxon>Chytridiomycetes</taxon>
        <taxon>Lobulomycetales</taxon>
        <taxon>Lobulomycetaceae</taxon>
        <taxon>Clydaea</taxon>
    </lineage>
</organism>
<evidence type="ECO:0000256" key="6">
    <source>
        <dbReference type="ARBA" id="ARBA00022741"/>
    </source>
</evidence>
<dbReference type="GO" id="GO:0015631">
    <property type="term" value="F:tubulin binding"/>
    <property type="evidence" value="ECO:0007669"/>
    <property type="project" value="TreeGrafter"/>
</dbReference>
<evidence type="ECO:0000256" key="5">
    <source>
        <dbReference type="ARBA" id="ARBA00022701"/>
    </source>
</evidence>
<dbReference type="Gene3D" id="3.30.470.20">
    <property type="entry name" value="ATP-grasp fold, B domain"/>
    <property type="match status" value="1"/>
</dbReference>
<dbReference type="PANTHER" id="PTHR12241">
    <property type="entry name" value="TUBULIN POLYGLUTAMYLASE"/>
    <property type="match status" value="1"/>
</dbReference>
<dbReference type="InterPro" id="IPR004344">
    <property type="entry name" value="TTL/TTLL_fam"/>
</dbReference>
<protein>
    <submittedName>
        <fullName evidence="11">Tubulin polyglutamylase ttll1</fullName>
    </submittedName>
</protein>
<evidence type="ECO:0000313" key="12">
    <source>
        <dbReference type="Proteomes" id="UP001211065"/>
    </source>
</evidence>
<dbReference type="Pfam" id="PF03133">
    <property type="entry name" value="TTL"/>
    <property type="match status" value="1"/>
</dbReference>
<dbReference type="GO" id="GO:0070740">
    <property type="term" value="F:tubulin-glutamic acid ligase activity"/>
    <property type="evidence" value="ECO:0007669"/>
    <property type="project" value="TreeGrafter"/>
</dbReference>
<dbReference type="GO" id="GO:0000226">
    <property type="term" value="P:microtubule cytoskeleton organization"/>
    <property type="evidence" value="ECO:0007669"/>
    <property type="project" value="TreeGrafter"/>
</dbReference>
<dbReference type="GO" id="GO:0036064">
    <property type="term" value="C:ciliary basal body"/>
    <property type="evidence" value="ECO:0007669"/>
    <property type="project" value="TreeGrafter"/>
</dbReference>
<dbReference type="AlphaFoldDB" id="A0AAD5U210"/>
<proteinExistence type="inferred from homology"/>
<keyword evidence="4" id="KW-0436">Ligase</keyword>
<keyword evidence="5" id="KW-0493">Microtubule</keyword>
<dbReference type="PANTHER" id="PTHR12241:SF31">
    <property type="entry name" value="POLYGLUTAMYLASE COMPLEX SUBUNIT TTLL1"/>
    <property type="match status" value="1"/>
</dbReference>
<comment type="similarity">
    <text evidence="2">Belongs to the tubulin polyglutamylase family.</text>
</comment>
<comment type="caution">
    <text evidence="11">The sequence shown here is derived from an EMBL/GenBank/DDBJ whole genome shotgun (WGS) entry which is preliminary data.</text>
</comment>
<evidence type="ECO:0000256" key="7">
    <source>
        <dbReference type="ARBA" id="ARBA00022840"/>
    </source>
</evidence>
<dbReference type="GO" id="GO:0005874">
    <property type="term" value="C:microtubule"/>
    <property type="evidence" value="ECO:0007669"/>
    <property type="project" value="UniProtKB-KW"/>
</dbReference>
<evidence type="ECO:0000256" key="8">
    <source>
        <dbReference type="ARBA" id="ARBA00023069"/>
    </source>
</evidence>
<dbReference type="GO" id="GO:0005524">
    <property type="term" value="F:ATP binding"/>
    <property type="evidence" value="ECO:0007669"/>
    <property type="project" value="UniProtKB-KW"/>
</dbReference>
<keyword evidence="6" id="KW-0547">Nucleotide-binding</keyword>
<evidence type="ECO:0000313" key="11">
    <source>
        <dbReference type="EMBL" id="KAJ3221476.1"/>
    </source>
</evidence>